<dbReference type="SUPFAM" id="SSF55073">
    <property type="entry name" value="Nucleotide cyclase"/>
    <property type="match status" value="1"/>
</dbReference>
<comment type="caution">
    <text evidence="5">The sequence shown here is derived from an EMBL/GenBank/DDBJ whole genome shotgun (WGS) entry which is preliminary data.</text>
</comment>
<dbReference type="NCBIfam" id="TIGR00254">
    <property type="entry name" value="GGDEF"/>
    <property type="match status" value="1"/>
</dbReference>
<dbReference type="SUPFAM" id="SSF55785">
    <property type="entry name" value="PYP-like sensor domain (PAS domain)"/>
    <property type="match status" value="1"/>
</dbReference>
<dbReference type="Gene3D" id="3.30.450.20">
    <property type="entry name" value="PAS domain"/>
    <property type="match status" value="2"/>
</dbReference>
<dbReference type="Proteomes" id="UP000269692">
    <property type="component" value="Unassembled WGS sequence"/>
</dbReference>
<dbReference type="Gene3D" id="3.20.20.450">
    <property type="entry name" value="EAL domain"/>
    <property type="match status" value="1"/>
</dbReference>
<dbReference type="AlphaFoldDB" id="A0A3L7A242"/>
<protein>
    <submittedName>
        <fullName evidence="5">EAL domain-containing protein</fullName>
    </submittedName>
</protein>
<keyword evidence="2" id="KW-1133">Transmembrane helix</keyword>
<feature type="domain" description="GGDEF" evidence="4">
    <location>
        <begin position="494"/>
        <end position="627"/>
    </location>
</feature>
<evidence type="ECO:0000313" key="5">
    <source>
        <dbReference type="EMBL" id="RLP74045.1"/>
    </source>
</evidence>
<evidence type="ECO:0000259" key="4">
    <source>
        <dbReference type="PROSITE" id="PS50887"/>
    </source>
</evidence>
<dbReference type="PROSITE" id="PS50887">
    <property type="entry name" value="GGDEF"/>
    <property type="match status" value="1"/>
</dbReference>
<evidence type="ECO:0000256" key="2">
    <source>
        <dbReference type="SAM" id="Phobius"/>
    </source>
</evidence>
<dbReference type="InterPro" id="IPR043128">
    <property type="entry name" value="Rev_trsase/Diguanyl_cyclase"/>
</dbReference>
<keyword evidence="6" id="KW-1185">Reference proteome</keyword>
<proteinExistence type="predicted"/>
<dbReference type="InterPro" id="IPR035965">
    <property type="entry name" value="PAS-like_dom_sf"/>
</dbReference>
<evidence type="ECO:0000313" key="6">
    <source>
        <dbReference type="Proteomes" id="UP000269692"/>
    </source>
</evidence>
<gene>
    <name evidence="5" type="ORF">D9R14_19910</name>
</gene>
<dbReference type="SUPFAM" id="SSF141868">
    <property type="entry name" value="EAL domain-like"/>
    <property type="match status" value="1"/>
</dbReference>
<feature type="transmembrane region" description="Helical" evidence="2">
    <location>
        <begin position="272"/>
        <end position="294"/>
    </location>
</feature>
<dbReference type="Pfam" id="PF00990">
    <property type="entry name" value="GGDEF"/>
    <property type="match status" value="1"/>
</dbReference>
<dbReference type="Pfam" id="PF12860">
    <property type="entry name" value="PAS_7"/>
    <property type="match status" value="1"/>
</dbReference>
<feature type="coiled-coil region" evidence="1">
    <location>
        <begin position="422"/>
        <end position="456"/>
    </location>
</feature>
<dbReference type="OrthoDB" id="9814202at2"/>
<dbReference type="InterPro" id="IPR052155">
    <property type="entry name" value="Biofilm_reg_signaling"/>
</dbReference>
<dbReference type="InterPro" id="IPR001633">
    <property type="entry name" value="EAL_dom"/>
</dbReference>
<dbReference type="CDD" id="cd01949">
    <property type="entry name" value="GGDEF"/>
    <property type="match status" value="1"/>
</dbReference>
<reference evidence="5 6" key="1">
    <citation type="submission" date="2018-10" db="EMBL/GenBank/DDBJ databases">
        <title>Xanthobacter tagetidis genome sequencing and assembly.</title>
        <authorList>
            <person name="Maclea K.S."/>
            <person name="Goen A.E."/>
            <person name="Fatima S.A."/>
        </authorList>
    </citation>
    <scope>NUCLEOTIDE SEQUENCE [LARGE SCALE GENOMIC DNA]</scope>
    <source>
        <strain evidence="5 6">ATCC 700314</strain>
    </source>
</reference>
<dbReference type="PANTHER" id="PTHR44757:SF2">
    <property type="entry name" value="BIOFILM ARCHITECTURE MAINTENANCE PROTEIN MBAA"/>
    <property type="match status" value="1"/>
</dbReference>
<keyword evidence="1" id="KW-0175">Coiled coil</keyword>
<dbReference type="InterPro" id="IPR035919">
    <property type="entry name" value="EAL_sf"/>
</dbReference>
<evidence type="ECO:0000259" key="3">
    <source>
        <dbReference type="PROSITE" id="PS50883"/>
    </source>
</evidence>
<accession>A0A3L7A242</accession>
<dbReference type="Gene3D" id="3.30.70.270">
    <property type="match status" value="1"/>
</dbReference>
<feature type="domain" description="EAL" evidence="3">
    <location>
        <begin position="636"/>
        <end position="886"/>
    </location>
</feature>
<dbReference type="SMART" id="SM00052">
    <property type="entry name" value="EAL"/>
    <property type="match status" value="1"/>
</dbReference>
<dbReference type="EMBL" id="RCTF01000021">
    <property type="protein sequence ID" value="RLP74045.1"/>
    <property type="molecule type" value="Genomic_DNA"/>
</dbReference>
<dbReference type="RefSeq" id="WP_121625104.1">
    <property type="nucleotide sequence ID" value="NZ_JACIIW010000003.1"/>
</dbReference>
<evidence type="ECO:0000256" key="1">
    <source>
        <dbReference type="SAM" id="Coils"/>
    </source>
</evidence>
<dbReference type="InterPro" id="IPR029787">
    <property type="entry name" value="Nucleotide_cyclase"/>
</dbReference>
<organism evidence="5 6">
    <name type="scientific">Xanthobacter tagetidis</name>
    <dbReference type="NCBI Taxonomy" id="60216"/>
    <lineage>
        <taxon>Bacteria</taxon>
        <taxon>Pseudomonadati</taxon>
        <taxon>Pseudomonadota</taxon>
        <taxon>Alphaproteobacteria</taxon>
        <taxon>Hyphomicrobiales</taxon>
        <taxon>Xanthobacteraceae</taxon>
        <taxon>Xanthobacter</taxon>
    </lineage>
</organism>
<keyword evidence="2" id="KW-0472">Membrane</keyword>
<dbReference type="InterPro" id="IPR000160">
    <property type="entry name" value="GGDEF_dom"/>
</dbReference>
<dbReference type="SMART" id="SM00267">
    <property type="entry name" value="GGDEF"/>
    <property type="match status" value="1"/>
</dbReference>
<sequence length="904" mass="96737">MIWHRLKLTVVAGTILILAVLAAATAALVARWEDATRHAADAALERSARAVENALNRQLLQVHGALASLPTLLAAAKASPQGPLAAELLRGLNFQTLAFRDLMLVAPDGTILASARARGGRRTLPVAERPRGREAAALIGPVRNPVTGDWSIYLMRTVPGWNEVFAVAEVPVPTLMQLLAETGVDPGVRIQVERPNGQLVGSLPHDEVETGVVRSHAVGMREPDGTAFVAAMPGGGDLLAVVRASLHGNLRVVLTTPLDGVLAPWRRDSARVVVASVIGGLLVAAFAGALVLALGQRERTEEERARSAAILANAVEAMSDGFAMWDEHDRLVTCNQRYRDLFSRIAHFLTPGERFEDILRKGIEVGQYPEAAADVEAFVAERLHWHRNGTGGIERLLPDGRWVLMTERLTADGGIVGIRTDVTELKTALADLAQANARATEAAAEARRQNIALRERESRIRFLAHHDDLTGLPNRVLFRERVADALDSAFDQGGQLALLYLDLDRFKDVNDTLGHPVGDALLRAAAERLIACVASPQLVARLSGDEFAVISLAPRQPEAAEELSRRIIEVLAEPYAVLGHAISISVSVGISVAPGAGADADTLLKHADLALYQAKARGRGTHCVFEAAMDVHLRARLEMELDLSQALAKGQLELAYQPIFAVASGRLCGFEALLRWNHPRRGLIDPAAFVPLAEESRAIVEIGAWAMRRAMADAAGFPEHLRFAINLSPIQIGVGDIVATVRDALADTGVAPGRIELEITETALFAQDQPNFEILHGLRQAGVRIVLDDFGTGYSSLARLRLLPLDKIKIDRSFVHDAGSQSSSEAIIEAIAALAARLGMATTAEGIETQGQWEMVRRARCTEAQGFLLGRPCSAREAAALAAAAAAPPAFTGCTPAGLPAPGS</sequence>
<dbReference type="CDD" id="cd01948">
    <property type="entry name" value="EAL"/>
    <property type="match status" value="1"/>
</dbReference>
<dbReference type="PROSITE" id="PS50883">
    <property type="entry name" value="EAL"/>
    <property type="match status" value="1"/>
</dbReference>
<keyword evidence="2" id="KW-0812">Transmembrane</keyword>
<dbReference type="PANTHER" id="PTHR44757">
    <property type="entry name" value="DIGUANYLATE CYCLASE DGCP"/>
    <property type="match status" value="1"/>
</dbReference>
<name>A0A3L7A242_9HYPH</name>
<dbReference type="Pfam" id="PF00563">
    <property type="entry name" value="EAL"/>
    <property type="match status" value="1"/>
</dbReference>